<sequence length="110" mass="12058">MYKSLLMVLVAFLLSVGMGLAEEMNEEEIVDDIVTVEFTGVVVDLLEPTEGLMGAPTIWAVDVSADEENDFCTEIVNVTVFQATPPPWGTFDENVTVDDSVEARSSRKAR</sequence>
<evidence type="ECO:0000313" key="2">
    <source>
        <dbReference type="Proteomes" id="UP000057043"/>
    </source>
</evidence>
<organism evidence="1 2">
    <name type="scientific">Methanothrix harundinacea</name>
    <dbReference type="NCBI Taxonomy" id="301375"/>
    <lineage>
        <taxon>Archaea</taxon>
        <taxon>Methanobacteriati</taxon>
        <taxon>Methanobacteriota</taxon>
        <taxon>Stenosarchaea group</taxon>
        <taxon>Methanomicrobia</taxon>
        <taxon>Methanotrichales</taxon>
        <taxon>Methanotrichaceae</taxon>
        <taxon>Methanothrix</taxon>
    </lineage>
</organism>
<dbReference type="Proteomes" id="UP000057043">
    <property type="component" value="Unassembled WGS sequence"/>
</dbReference>
<comment type="caution">
    <text evidence="1">The sequence shown here is derived from an EMBL/GenBank/DDBJ whole genome shotgun (WGS) entry which is preliminary data.</text>
</comment>
<name>A0A101FRQ1_9EURY</name>
<accession>A0A101FRQ1</accession>
<gene>
    <name evidence="1" type="ORF">XD72_2389</name>
</gene>
<protein>
    <submittedName>
        <fullName evidence="1">Uncharacterized protein</fullName>
    </submittedName>
</protein>
<dbReference type="EMBL" id="LGFT01000103">
    <property type="protein sequence ID" value="KUK43235.1"/>
    <property type="molecule type" value="Genomic_DNA"/>
</dbReference>
<dbReference type="AlphaFoldDB" id="A0A101FRQ1"/>
<reference evidence="1 2" key="1">
    <citation type="journal article" date="2015" name="MBio">
        <title>Genome-Resolved Metagenomic Analysis Reveals Roles for Candidate Phyla and Other Microbial Community Members in Biogeochemical Transformations in Oil Reservoirs.</title>
        <authorList>
            <person name="Hu P."/>
            <person name="Tom L."/>
            <person name="Singh A."/>
            <person name="Thomas B.C."/>
            <person name="Baker B.J."/>
            <person name="Piceno Y.M."/>
            <person name="Andersen G.L."/>
            <person name="Banfield J.F."/>
        </authorList>
    </citation>
    <scope>NUCLEOTIDE SEQUENCE [LARGE SCALE GENOMIC DNA]</scope>
    <source>
        <strain evidence="1">57_489</strain>
    </source>
</reference>
<dbReference type="PATRIC" id="fig|301375.7.peg.2374"/>
<proteinExistence type="predicted"/>
<evidence type="ECO:0000313" key="1">
    <source>
        <dbReference type="EMBL" id="KUK43235.1"/>
    </source>
</evidence>